<organism evidence="2 3">
    <name type="scientific">Raoultella terrigena</name>
    <name type="common">Klebsiella terrigena</name>
    <dbReference type="NCBI Taxonomy" id="577"/>
    <lineage>
        <taxon>Bacteria</taxon>
        <taxon>Pseudomonadati</taxon>
        <taxon>Pseudomonadota</taxon>
        <taxon>Gammaproteobacteria</taxon>
        <taxon>Enterobacterales</taxon>
        <taxon>Enterobacteriaceae</taxon>
        <taxon>Klebsiella/Raoultella group</taxon>
        <taxon>Raoultella</taxon>
    </lineage>
</organism>
<dbReference type="KEGG" id="rtg:NCTC13098_00836"/>
<proteinExistence type="predicted"/>
<protein>
    <submittedName>
        <fullName evidence="2">Heme acquisition system protein A</fullName>
    </submittedName>
</protein>
<reference evidence="2 3" key="1">
    <citation type="submission" date="2018-12" db="EMBL/GenBank/DDBJ databases">
        <authorList>
            <consortium name="Pathogen Informatics"/>
        </authorList>
    </citation>
    <scope>NUCLEOTIDE SEQUENCE [LARGE SCALE GENOMIC DNA]</scope>
    <source>
        <strain evidence="2 3">NCTC13098</strain>
    </source>
</reference>
<sequence length="187" mass="19297">MAFSVDYDSSVGSYSIHDYLAEWSATFGDVNHTNGNVDESNSGGFYGGSLSGSQYAITSTANNITSFVAEGNLTYTLFADPAHTLYGSLDGLSFGDGLQGGSSSPYNIQALDVSFSGLGLSSAQSEGHDGIVHEVVYGLMSGDTSALETALNGILDQYNLSIDSTFDQIAAVVGTSATADHTDLLAA</sequence>
<evidence type="ECO:0000313" key="3">
    <source>
        <dbReference type="Proteomes" id="UP000274346"/>
    </source>
</evidence>
<dbReference type="RefSeq" id="WP_128877141.1">
    <property type="nucleotide sequence ID" value="NZ_JADCSX010000026.1"/>
</dbReference>
<dbReference type="InterPro" id="IPR010495">
    <property type="entry name" value="HasA_haem-bd"/>
</dbReference>
<dbReference type="Pfam" id="PF06438">
    <property type="entry name" value="HasA"/>
    <property type="match status" value="1"/>
</dbReference>
<dbReference type="EMBL" id="LR131271">
    <property type="protein sequence ID" value="VDR24542.1"/>
    <property type="molecule type" value="Genomic_DNA"/>
</dbReference>
<keyword evidence="1" id="KW-0349">Heme</keyword>
<name>A0A3P8KSI9_RAOTE</name>
<evidence type="ECO:0000256" key="1">
    <source>
        <dbReference type="PIRSR" id="PIRSR019876-1"/>
    </source>
</evidence>
<dbReference type="PIRSF" id="PIRSF019876">
    <property type="entry name" value="HasA"/>
    <property type="match status" value="1"/>
</dbReference>
<evidence type="ECO:0000313" key="2">
    <source>
        <dbReference type="EMBL" id="VDR24542.1"/>
    </source>
</evidence>
<accession>A0A3P8KSI9</accession>
<dbReference type="InterPro" id="IPR036912">
    <property type="entry name" value="HasA_haem-bd_sf"/>
</dbReference>
<feature type="binding site" description="axial binding residue" evidence="1">
    <location>
        <position position="75"/>
    </location>
    <ligand>
        <name>heme</name>
        <dbReference type="ChEBI" id="CHEBI:30413"/>
    </ligand>
    <ligandPart>
        <name>Fe</name>
        <dbReference type="ChEBI" id="CHEBI:18248"/>
    </ligandPart>
</feature>
<dbReference type="Proteomes" id="UP000274346">
    <property type="component" value="Chromosome"/>
</dbReference>
<feature type="binding site" description="axial binding residue" evidence="1">
    <location>
        <position position="32"/>
    </location>
    <ligand>
        <name>heme</name>
        <dbReference type="ChEBI" id="CHEBI:30413"/>
    </ligand>
    <ligandPart>
        <name>Fe</name>
        <dbReference type="ChEBI" id="CHEBI:18248"/>
    </ligandPart>
</feature>
<dbReference type="Gene3D" id="3.30.1500.10">
    <property type="entry name" value="Haem-binding HasA"/>
    <property type="match status" value="1"/>
</dbReference>
<dbReference type="GO" id="GO:0046872">
    <property type="term" value="F:metal ion binding"/>
    <property type="evidence" value="ECO:0007669"/>
    <property type="project" value="UniProtKB-KW"/>
</dbReference>
<dbReference type="AlphaFoldDB" id="A0A3P8KSI9"/>
<keyword evidence="1" id="KW-0479">Metal-binding</keyword>
<gene>
    <name evidence="2" type="primary">hasA</name>
    <name evidence="2" type="ORF">NCTC13098_00836</name>
</gene>
<keyword evidence="1" id="KW-0408">Iron</keyword>
<dbReference type="SUPFAM" id="SSF54621">
    <property type="entry name" value="Heme-binding protein A (HasA)"/>
    <property type="match status" value="1"/>
</dbReference>